<feature type="transmembrane region" description="Helical" evidence="10">
    <location>
        <begin position="763"/>
        <end position="787"/>
    </location>
</feature>
<evidence type="ECO:0000256" key="9">
    <source>
        <dbReference type="SAM" id="MobiDB-lite"/>
    </source>
</evidence>
<feature type="transmembrane region" description="Helical" evidence="10">
    <location>
        <begin position="579"/>
        <end position="600"/>
    </location>
</feature>
<sequence length="1156" mass="131862">MASEPTSRASTTIDIERIKTLLTDEQVLSDNVARRRRRFTKKRSTSLTKRDPTPVRKFDEKTTSDDDVPAPEKPRRPKRTKSAACRNLSETDSPSVGSASASRTPSFRSKIKAFEEKIELDRQPKKRFARKSAERKKSLSDMAQEEIYALLKKIKNSTGSEQRKKSLSDMAQEAQEEVTTLYNKTKKSITNAAIKGRDRFRKDKERAKRSQSAPNKIEEQQALMQRQLEIAKVEKPRKYSESNLANVVPDIAFPGPVIKKASHVRRGSLSDRKNLPKCSSKVVEILDPQSKHVVSRKTLIKLPVIGVKEFFKILKFYSIAEIFREYNKYTKEMKTEHRRIKVLWNKCMFQLFLIVLYCGIGGFLFKFTEGQFENFYKCGVKRVKRDFIDLLWIKSHNLREEDWKSLFRNKLRTFEEELHVAHEAGMTTYSGQRSWSFLNGIVYAISIVTTIGYGHIYPSTQTGKALTIVYALVGIPLFLIALTDFGKLFTRAIKFLWSFVRRLYYTGSCRKVRKSAQVTEIIKGAQFMYDIATFRRPSNVSNEVHPDKPVEGGVIYPEDTPTTPELSNFEIDDEFNLPISLALFILVAYMFIGAVVYCAWEQWDFFGSFYFVFISLSTVGFGDYIPKNPICMLVSIVYLVFGLALMSMCINVVQAKLSDTFQQASLKLSSTMGFEVTDEELEGNVEPDGIPEAIVEEGELGLKNNENGTAEVVTNEPKIADVDEKKGDVKDVVENTKMQRFHEIIETTEIWLFSNFATKNFHLVYILKLIVIFFFGTLVPGYVFMVIEDKVEEPPKTTDLTEDRLHMMEHLHALSGEKMDYHEFKQHAEHLLNEYMEVIVSKELVKDFIKKNRGLTSWTLWNSIVYAATVYTTLGYGALVPKTFKGRLLTMFYAVIGIPLFLVALADFSSFITLIFKMLWSFVRRVYYTGSCSRKKSKADVAEPHLEVLGSIRSLSLVESLPSSSADRLSVSSQETGTSLELSTFDLDTEFNLPISITIFVFIFYMFVGSVIYSYYERWSFFESFYFLFISLSTIGFGDFIPHKPFCQIISIFVIFFGLAICTMLIVGIQNYFTTRFHGADSDGDGGFDDGESSFTDGSVTSLVMIAASQTDQIVQTIIKAEEEEELRRGIRRTRSKWLVADGVASSAKLTRSTSL</sequence>
<feature type="region of interest" description="Disordered" evidence="9">
    <location>
        <begin position="31"/>
        <end position="108"/>
    </location>
</feature>
<dbReference type="EMBL" id="OU900098">
    <property type="protein sequence ID" value="CAG9862608.1"/>
    <property type="molecule type" value="Genomic_DNA"/>
</dbReference>
<feature type="transmembrane region" description="Helical" evidence="10">
    <location>
        <begin position="860"/>
        <end position="879"/>
    </location>
</feature>
<feature type="transmembrane region" description="Helical" evidence="10">
    <location>
        <begin position="435"/>
        <end position="456"/>
    </location>
</feature>
<feature type="region of interest" description="Disordered" evidence="9">
    <location>
        <begin position="195"/>
        <end position="219"/>
    </location>
</feature>
<dbReference type="PRINTS" id="PR01333">
    <property type="entry name" value="2POREKCHANEL"/>
</dbReference>
<keyword evidence="3 8" id="KW-0812">Transmembrane</keyword>
<evidence type="ECO:0000256" key="4">
    <source>
        <dbReference type="ARBA" id="ARBA00022989"/>
    </source>
</evidence>
<dbReference type="Gene3D" id="1.10.287.70">
    <property type="match status" value="2"/>
</dbReference>
<name>A0A9N9XPT3_PHYSR</name>
<accession>A0A9N9XPT3</accession>
<dbReference type="OrthoDB" id="297496at2759"/>
<evidence type="ECO:0000256" key="10">
    <source>
        <dbReference type="SAM" id="Phobius"/>
    </source>
</evidence>
<comment type="subcellular location">
    <subcellularLocation>
        <location evidence="1">Membrane</location>
        <topology evidence="1">Multi-pass membrane protein</topology>
    </subcellularLocation>
</comment>
<feature type="transmembrane region" description="Helical" evidence="10">
    <location>
        <begin position="343"/>
        <end position="365"/>
    </location>
</feature>
<feature type="transmembrane region" description="Helical" evidence="10">
    <location>
        <begin position="1049"/>
        <end position="1069"/>
    </location>
</feature>
<feature type="compositionally biased region" description="Basic residues" evidence="9">
    <location>
        <begin position="34"/>
        <end position="44"/>
    </location>
</feature>
<dbReference type="Pfam" id="PF07885">
    <property type="entry name" value="Ion_trans_2"/>
    <property type="match status" value="4"/>
</dbReference>
<proteinExistence type="inferred from homology"/>
<dbReference type="AlphaFoldDB" id="A0A9N9XPT3"/>
<dbReference type="PANTHER" id="PTHR11003">
    <property type="entry name" value="POTASSIUM CHANNEL, SUBFAMILY K"/>
    <property type="match status" value="1"/>
</dbReference>
<evidence type="ECO:0000313" key="12">
    <source>
        <dbReference type="EMBL" id="CAG9862608.1"/>
    </source>
</evidence>
<comment type="similarity">
    <text evidence="8">Belongs to the two pore domain potassium channel (TC 1.A.1.8) family.</text>
</comment>
<feature type="transmembrane region" description="Helical" evidence="10">
    <location>
        <begin position="607"/>
        <end position="626"/>
    </location>
</feature>
<evidence type="ECO:0000256" key="8">
    <source>
        <dbReference type="RuleBase" id="RU003857"/>
    </source>
</evidence>
<evidence type="ECO:0000256" key="5">
    <source>
        <dbReference type="ARBA" id="ARBA00023065"/>
    </source>
</evidence>
<feature type="transmembrane region" description="Helical" evidence="10">
    <location>
        <begin position="891"/>
        <end position="916"/>
    </location>
</feature>
<feature type="domain" description="Potassium channel" evidence="11">
    <location>
        <begin position="853"/>
        <end position="913"/>
    </location>
</feature>
<feature type="compositionally biased region" description="Basic and acidic residues" evidence="9">
    <location>
        <begin position="195"/>
        <end position="208"/>
    </location>
</feature>
<dbReference type="PANTHER" id="PTHR11003:SF335">
    <property type="entry name" value="POTASSIUM CHANNEL DOMAIN-CONTAINING PROTEIN"/>
    <property type="match status" value="1"/>
</dbReference>
<feature type="transmembrane region" description="Helical" evidence="10">
    <location>
        <begin position="1025"/>
        <end position="1043"/>
    </location>
</feature>
<dbReference type="InterPro" id="IPR013099">
    <property type="entry name" value="K_chnl_dom"/>
</dbReference>
<feature type="transmembrane region" description="Helical" evidence="10">
    <location>
        <begin position="468"/>
        <end position="489"/>
    </location>
</feature>
<dbReference type="GO" id="GO:0015271">
    <property type="term" value="F:outward rectifier potassium channel activity"/>
    <property type="evidence" value="ECO:0007669"/>
    <property type="project" value="TreeGrafter"/>
</dbReference>
<keyword evidence="2 8" id="KW-0813">Transport</keyword>
<keyword evidence="6 10" id="KW-0472">Membrane</keyword>
<dbReference type="InterPro" id="IPR003280">
    <property type="entry name" value="2pore_dom_K_chnl"/>
</dbReference>
<feature type="transmembrane region" description="Helical" evidence="10">
    <location>
        <begin position="632"/>
        <end position="653"/>
    </location>
</feature>
<organism evidence="12 13">
    <name type="scientific">Phyllotreta striolata</name>
    <name type="common">Striped flea beetle</name>
    <name type="synonym">Crioceris striolata</name>
    <dbReference type="NCBI Taxonomy" id="444603"/>
    <lineage>
        <taxon>Eukaryota</taxon>
        <taxon>Metazoa</taxon>
        <taxon>Ecdysozoa</taxon>
        <taxon>Arthropoda</taxon>
        <taxon>Hexapoda</taxon>
        <taxon>Insecta</taxon>
        <taxon>Pterygota</taxon>
        <taxon>Neoptera</taxon>
        <taxon>Endopterygota</taxon>
        <taxon>Coleoptera</taxon>
        <taxon>Polyphaga</taxon>
        <taxon>Cucujiformia</taxon>
        <taxon>Chrysomeloidea</taxon>
        <taxon>Chrysomelidae</taxon>
        <taxon>Galerucinae</taxon>
        <taxon>Alticini</taxon>
        <taxon>Phyllotreta</taxon>
    </lineage>
</organism>
<keyword evidence="4 10" id="KW-1133">Transmembrane helix</keyword>
<evidence type="ECO:0000259" key="11">
    <source>
        <dbReference type="Pfam" id="PF07885"/>
    </source>
</evidence>
<feature type="compositionally biased region" description="Basic and acidic residues" evidence="9">
    <location>
        <begin position="48"/>
        <end position="74"/>
    </location>
</feature>
<evidence type="ECO:0000256" key="6">
    <source>
        <dbReference type="ARBA" id="ARBA00023136"/>
    </source>
</evidence>
<gene>
    <name evidence="12" type="ORF">PHYEVI_LOCUS8917</name>
</gene>
<keyword evidence="5 8" id="KW-0406">Ion transport</keyword>
<dbReference type="GO" id="GO:0022841">
    <property type="term" value="F:potassium ion leak channel activity"/>
    <property type="evidence" value="ECO:0007669"/>
    <property type="project" value="TreeGrafter"/>
</dbReference>
<feature type="transmembrane region" description="Helical" evidence="10">
    <location>
        <begin position="991"/>
        <end position="1013"/>
    </location>
</feature>
<evidence type="ECO:0000256" key="7">
    <source>
        <dbReference type="ARBA" id="ARBA00023303"/>
    </source>
</evidence>
<evidence type="ECO:0000256" key="1">
    <source>
        <dbReference type="ARBA" id="ARBA00004141"/>
    </source>
</evidence>
<evidence type="ECO:0000256" key="2">
    <source>
        <dbReference type="ARBA" id="ARBA00022448"/>
    </source>
</evidence>
<keyword evidence="13" id="KW-1185">Reference proteome</keyword>
<dbReference type="Proteomes" id="UP001153712">
    <property type="component" value="Chromosome 5"/>
</dbReference>
<feature type="compositionally biased region" description="Polar residues" evidence="9">
    <location>
        <begin position="88"/>
        <end position="107"/>
    </location>
</feature>
<evidence type="ECO:0000313" key="13">
    <source>
        <dbReference type="Proteomes" id="UP001153712"/>
    </source>
</evidence>
<dbReference type="GO" id="GO:0030322">
    <property type="term" value="P:stabilization of membrane potential"/>
    <property type="evidence" value="ECO:0007669"/>
    <property type="project" value="TreeGrafter"/>
</dbReference>
<reference evidence="12" key="1">
    <citation type="submission" date="2022-01" db="EMBL/GenBank/DDBJ databases">
        <authorList>
            <person name="King R."/>
        </authorList>
    </citation>
    <scope>NUCLEOTIDE SEQUENCE</scope>
</reference>
<dbReference type="SUPFAM" id="SSF81324">
    <property type="entry name" value="Voltage-gated potassium channels"/>
    <property type="match status" value="4"/>
</dbReference>
<feature type="domain" description="Potassium channel" evidence="11">
    <location>
        <begin position="432"/>
        <end position="490"/>
    </location>
</feature>
<evidence type="ECO:0000256" key="3">
    <source>
        <dbReference type="ARBA" id="ARBA00022692"/>
    </source>
</evidence>
<dbReference type="GO" id="GO:0005886">
    <property type="term" value="C:plasma membrane"/>
    <property type="evidence" value="ECO:0007669"/>
    <property type="project" value="TreeGrafter"/>
</dbReference>
<feature type="domain" description="Potassium channel" evidence="11">
    <location>
        <begin position="1001"/>
        <end position="1074"/>
    </location>
</feature>
<feature type="domain" description="Potassium channel" evidence="11">
    <location>
        <begin position="585"/>
        <end position="657"/>
    </location>
</feature>
<protein>
    <recommendedName>
        <fullName evidence="11">Potassium channel domain-containing protein</fullName>
    </recommendedName>
</protein>
<keyword evidence="7 8" id="KW-0407">Ion channel</keyword>